<evidence type="ECO:0000313" key="6">
    <source>
        <dbReference type="RefSeq" id="XP_012573363.1"/>
    </source>
</evidence>
<dbReference type="STRING" id="3827.A0A1S3ED74"/>
<dbReference type="SMART" id="SM00856">
    <property type="entry name" value="PMEI"/>
    <property type="match status" value="1"/>
</dbReference>
<dbReference type="SUPFAM" id="SSF101148">
    <property type="entry name" value="Plant invertase/pectin methylesterase inhibitor"/>
    <property type="match status" value="1"/>
</dbReference>
<dbReference type="CDD" id="cd15798">
    <property type="entry name" value="PMEI-like_3"/>
    <property type="match status" value="1"/>
</dbReference>
<keyword evidence="5" id="KW-1185">Reference proteome</keyword>
<reference evidence="6" key="2">
    <citation type="submission" date="2025-08" db="UniProtKB">
        <authorList>
            <consortium name="RefSeq"/>
        </authorList>
    </citation>
    <scope>IDENTIFICATION</scope>
    <source>
        <tissue evidence="6">Etiolated seedlings</tissue>
    </source>
</reference>
<dbReference type="AlphaFoldDB" id="A0A1S3ED74"/>
<comment type="similarity">
    <text evidence="2">Belongs to the PMEI family.</text>
</comment>
<name>A0A1S3ED74_CICAR</name>
<dbReference type="GeneID" id="101492021"/>
<dbReference type="NCBIfam" id="TIGR01614">
    <property type="entry name" value="PME_inhib"/>
    <property type="match status" value="1"/>
</dbReference>
<evidence type="ECO:0000259" key="4">
    <source>
        <dbReference type="SMART" id="SM00856"/>
    </source>
</evidence>
<gene>
    <name evidence="6" type="primary">LOC101492021</name>
</gene>
<accession>A0A1S3ED74</accession>
<reference evidence="5" key="1">
    <citation type="journal article" date="2013" name="Nat. Biotechnol.">
        <title>Draft genome sequence of chickpea (Cicer arietinum) provides a resource for trait improvement.</title>
        <authorList>
            <person name="Varshney R.K."/>
            <person name="Song C."/>
            <person name="Saxena R.K."/>
            <person name="Azam S."/>
            <person name="Yu S."/>
            <person name="Sharpe A.G."/>
            <person name="Cannon S."/>
            <person name="Baek J."/>
            <person name="Rosen B.D."/>
            <person name="Tar'an B."/>
            <person name="Millan T."/>
            <person name="Zhang X."/>
            <person name="Ramsay L.D."/>
            <person name="Iwata A."/>
            <person name="Wang Y."/>
            <person name="Nelson W."/>
            <person name="Farmer A.D."/>
            <person name="Gaur P.M."/>
            <person name="Soderlund C."/>
            <person name="Penmetsa R.V."/>
            <person name="Xu C."/>
            <person name="Bharti A.K."/>
            <person name="He W."/>
            <person name="Winter P."/>
            <person name="Zhao S."/>
            <person name="Hane J.K."/>
            <person name="Carrasquilla-Garcia N."/>
            <person name="Condie J.A."/>
            <person name="Upadhyaya H.D."/>
            <person name="Luo M.C."/>
            <person name="Thudi M."/>
            <person name="Gowda C.L."/>
            <person name="Singh N.P."/>
            <person name="Lichtenzveig J."/>
            <person name="Gali K.K."/>
            <person name="Rubio J."/>
            <person name="Nadarajan N."/>
            <person name="Dolezel J."/>
            <person name="Bansal K.C."/>
            <person name="Xu X."/>
            <person name="Edwards D."/>
            <person name="Zhang G."/>
            <person name="Kahl G."/>
            <person name="Gil J."/>
            <person name="Singh K.B."/>
            <person name="Datta S.K."/>
            <person name="Jackson S.A."/>
            <person name="Wang J."/>
            <person name="Cook D.R."/>
        </authorList>
    </citation>
    <scope>NUCLEOTIDE SEQUENCE [LARGE SCALE GENOMIC DNA]</scope>
    <source>
        <strain evidence="5">cv. CDC Frontier</strain>
    </source>
</reference>
<dbReference type="Proteomes" id="UP000087171">
    <property type="component" value="Chromosome Ca7"/>
</dbReference>
<sequence>MQTRNSITFLVFSLLLISPTFLSAAKTPQDLIRSSCAQARYPTLCVQTLSNQVGPTTKPLNLAQAAVNATLTHALTLSVYFNTLQSHVALGPTVSNRLRVAVSDCVEQISDSVTELNRTLNELRHLRMGTFEWQMSNAQTWASTALTNGNSCINGLNRSDAEKKMKLEVKRRVTDLSMLTSNALYLINRVSDSRNPKPHSSNSKN</sequence>
<dbReference type="Gene3D" id="1.20.140.40">
    <property type="entry name" value="Invertase/pectin methylesterase inhibitor family protein"/>
    <property type="match status" value="1"/>
</dbReference>
<feature type="chain" id="PRO_5010204364" evidence="3">
    <location>
        <begin position="25"/>
        <end position="205"/>
    </location>
</feature>
<evidence type="ECO:0000256" key="1">
    <source>
        <dbReference type="ARBA" id="ARBA00022729"/>
    </source>
</evidence>
<dbReference type="OrthoDB" id="1430376at2759"/>
<feature type="signal peptide" evidence="3">
    <location>
        <begin position="1"/>
        <end position="24"/>
    </location>
</feature>
<evidence type="ECO:0000313" key="5">
    <source>
        <dbReference type="Proteomes" id="UP000087171"/>
    </source>
</evidence>
<dbReference type="PANTHER" id="PTHR31080">
    <property type="entry name" value="PECTINESTERASE INHIBITOR-LIKE"/>
    <property type="match status" value="1"/>
</dbReference>
<dbReference type="PANTHER" id="PTHR31080:SF112">
    <property type="entry name" value="PLANT INVERTASE_PECTIN METHYLESTERASE INHIBITOR"/>
    <property type="match status" value="1"/>
</dbReference>
<dbReference type="InterPro" id="IPR051955">
    <property type="entry name" value="PME_Inhibitor"/>
</dbReference>
<feature type="domain" description="Pectinesterase inhibitor" evidence="4">
    <location>
        <begin position="27"/>
        <end position="186"/>
    </location>
</feature>
<dbReference type="InterPro" id="IPR035513">
    <property type="entry name" value="Invertase/methylesterase_inhib"/>
</dbReference>
<dbReference type="GO" id="GO:0004857">
    <property type="term" value="F:enzyme inhibitor activity"/>
    <property type="evidence" value="ECO:0007669"/>
    <property type="project" value="InterPro"/>
</dbReference>
<organism evidence="5 6">
    <name type="scientific">Cicer arietinum</name>
    <name type="common">Chickpea</name>
    <name type="synonym">Garbanzo</name>
    <dbReference type="NCBI Taxonomy" id="3827"/>
    <lineage>
        <taxon>Eukaryota</taxon>
        <taxon>Viridiplantae</taxon>
        <taxon>Streptophyta</taxon>
        <taxon>Embryophyta</taxon>
        <taxon>Tracheophyta</taxon>
        <taxon>Spermatophyta</taxon>
        <taxon>Magnoliopsida</taxon>
        <taxon>eudicotyledons</taxon>
        <taxon>Gunneridae</taxon>
        <taxon>Pentapetalae</taxon>
        <taxon>rosids</taxon>
        <taxon>fabids</taxon>
        <taxon>Fabales</taxon>
        <taxon>Fabaceae</taxon>
        <taxon>Papilionoideae</taxon>
        <taxon>50 kb inversion clade</taxon>
        <taxon>NPAAA clade</taxon>
        <taxon>Hologalegina</taxon>
        <taxon>IRL clade</taxon>
        <taxon>Cicereae</taxon>
        <taxon>Cicer</taxon>
    </lineage>
</organism>
<dbReference type="RefSeq" id="XP_012573363.1">
    <property type="nucleotide sequence ID" value="XM_012717909.2"/>
</dbReference>
<dbReference type="KEGG" id="cam:101492021"/>
<evidence type="ECO:0000256" key="3">
    <source>
        <dbReference type="SAM" id="SignalP"/>
    </source>
</evidence>
<keyword evidence="1 3" id="KW-0732">Signal</keyword>
<dbReference type="InterPro" id="IPR006501">
    <property type="entry name" value="Pectinesterase_inhib_dom"/>
</dbReference>
<proteinExistence type="inferred from homology"/>
<protein>
    <submittedName>
        <fullName evidence="6">Pectinesterase inhibitor 3-like</fullName>
    </submittedName>
</protein>
<evidence type="ECO:0000256" key="2">
    <source>
        <dbReference type="ARBA" id="ARBA00038471"/>
    </source>
</evidence>
<dbReference type="Pfam" id="PF04043">
    <property type="entry name" value="PMEI"/>
    <property type="match status" value="1"/>
</dbReference>